<dbReference type="EMBL" id="FZOF01000046">
    <property type="protein sequence ID" value="SNT57800.1"/>
    <property type="molecule type" value="Genomic_DNA"/>
</dbReference>
<gene>
    <name evidence="2" type="ORF">SAMN05216252_14629</name>
</gene>
<dbReference type="Proteomes" id="UP000198280">
    <property type="component" value="Unassembled WGS sequence"/>
</dbReference>
<organism evidence="2 3">
    <name type="scientific">Actinacidiphila glaucinigra</name>
    <dbReference type="NCBI Taxonomy" id="235986"/>
    <lineage>
        <taxon>Bacteria</taxon>
        <taxon>Bacillati</taxon>
        <taxon>Actinomycetota</taxon>
        <taxon>Actinomycetes</taxon>
        <taxon>Kitasatosporales</taxon>
        <taxon>Streptomycetaceae</taxon>
        <taxon>Actinacidiphila</taxon>
    </lineage>
</organism>
<feature type="region of interest" description="Disordered" evidence="1">
    <location>
        <begin position="1"/>
        <end position="27"/>
    </location>
</feature>
<evidence type="ECO:0000313" key="2">
    <source>
        <dbReference type="EMBL" id="SNT57800.1"/>
    </source>
</evidence>
<protein>
    <submittedName>
        <fullName evidence="2">Uncharacterized protein</fullName>
    </submittedName>
</protein>
<feature type="compositionally biased region" description="Pro residues" evidence="1">
    <location>
        <begin position="1"/>
        <end position="11"/>
    </location>
</feature>
<name>A0A239NSS4_9ACTN</name>
<feature type="compositionally biased region" description="Low complexity" evidence="1">
    <location>
        <begin position="12"/>
        <end position="27"/>
    </location>
</feature>
<evidence type="ECO:0000313" key="3">
    <source>
        <dbReference type="Proteomes" id="UP000198280"/>
    </source>
</evidence>
<evidence type="ECO:0000256" key="1">
    <source>
        <dbReference type="SAM" id="MobiDB-lite"/>
    </source>
</evidence>
<reference evidence="2 3" key="1">
    <citation type="submission" date="2017-06" db="EMBL/GenBank/DDBJ databases">
        <authorList>
            <person name="Kim H.J."/>
            <person name="Triplett B.A."/>
        </authorList>
    </citation>
    <scope>NUCLEOTIDE SEQUENCE [LARGE SCALE GENOMIC DNA]</scope>
    <source>
        <strain evidence="2 3">CGMCC 4.1858</strain>
    </source>
</reference>
<dbReference type="RefSeq" id="WP_143681760.1">
    <property type="nucleotide sequence ID" value="NZ_FZOF01000046.1"/>
</dbReference>
<dbReference type="AlphaFoldDB" id="A0A239NSS4"/>
<keyword evidence="3" id="KW-1185">Reference proteome</keyword>
<accession>A0A239NSS4</accession>
<sequence>MVSHAPPPPPDGANAARGAGNWLRSGRGGRLSSRMPLHLTQAFLVGGTGGPAGGVVRFRMSGGDDPGRPRRSAWRRTELGRQLGGSGGELRLVRPRDDTGIRRALIAMLTLNGVTDVAALVRLDVAGMSAPGAGPGAGQSTGHAVTVGVDVRFWAGLWNLAVPEGTRCQVYLEGRVRVLPDWPLPH</sequence>
<proteinExistence type="predicted"/>